<evidence type="ECO:0000256" key="1">
    <source>
        <dbReference type="ARBA" id="ARBA00007594"/>
    </source>
</evidence>
<evidence type="ECO:0000256" key="2">
    <source>
        <dbReference type="ARBA" id="ARBA00022980"/>
    </source>
</evidence>
<evidence type="ECO:0000259" key="5">
    <source>
        <dbReference type="Pfam" id="PF00327"/>
    </source>
</evidence>
<name>A0A9N8YNE2_9GLOM</name>
<comment type="caution">
    <text evidence="6">The sequence shown here is derived from an EMBL/GenBank/DDBJ whole genome shotgun (WGS) entry which is preliminary data.</text>
</comment>
<dbReference type="OrthoDB" id="509901at2759"/>
<accession>A0A9N8YNE2</accession>
<dbReference type="GO" id="GO:0003735">
    <property type="term" value="F:structural constituent of ribosome"/>
    <property type="evidence" value="ECO:0007669"/>
    <property type="project" value="InterPro"/>
</dbReference>
<comment type="similarity">
    <text evidence="1">Belongs to the universal ribosomal protein uL30 family.</text>
</comment>
<sequence>MPSGLDFYSYLYKDLEKMQSSKKIFLARFLEEKIKQASAWYYTLDYYMDRLIDILIYVNIKSEIRLSRNYFLMMSKTQKIQKIRFSRPFSTSQLSFYAFKDRSRPNIEILLKSRTDTPHKTKNINHSNNSIFSSNFNKSIPVATELHNYSLKSPTILKPSSLAKMEILARSNRTRLNTISTNSSSNKVTSHVDNVPKGFFKITLRRSTIGMPRKLRAVVKALGLKRLSQTIYHAHTPIIAGMILKVKELLEVSNVKKVPTPEERKHRTEPGYVILERYQPNSPVYHNFNSPNNLNSYKL</sequence>
<protein>
    <recommendedName>
        <fullName evidence="4">Large ribosomal subunit protein uL30m</fullName>
    </recommendedName>
</protein>
<gene>
    <name evidence="6" type="ORF">DEBURN_LOCUS1764</name>
</gene>
<dbReference type="NCBIfam" id="TIGR01308">
    <property type="entry name" value="rpmD_bact"/>
    <property type="match status" value="1"/>
</dbReference>
<dbReference type="Pfam" id="PF00327">
    <property type="entry name" value="Ribosomal_L30"/>
    <property type="match status" value="1"/>
</dbReference>
<evidence type="ECO:0000256" key="4">
    <source>
        <dbReference type="ARBA" id="ARBA00035281"/>
    </source>
</evidence>
<evidence type="ECO:0000313" key="6">
    <source>
        <dbReference type="EMBL" id="CAG8445479.1"/>
    </source>
</evidence>
<keyword evidence="3" id="KW-0687">Ribonucleoprotein</keyword>
<dbReference type="InterPro" id="IPR016082">
    <property type="entry name" value="Ribosomal_uL30_ferredoxin-like"/>
</dbReference>
<dbReference type="Gene3D" id="3.30.1390.20">
    <property type="entry name" value="Ribosomal protein L30, ferredoxin-like fold domain"/>
    <property type="match status" value="1"/>
</dbReference>
<feature type="domain" description="Large ribosomal subunit protein uL30-like ferredoxin-like fold" evidence="5">
    <location>
        <begin position="200"/>
        <end position="249"/>
    </location>
</feature>
<proteinExistence type="inferred from homology"/>
<dbReference type="HAMAP" id="MF_01371_B">
    <property type="entry name" value="Ribosomal_uL30_B"/>
    <property type="match status" value="1"/>
</dbReference>
<evidence type="ECO:0000256" key="3">
    <source>
        <dbReference type="ARBA" id="ARBA00023274"/>
    </source>
</evidence>
<dbReference type="CDD" id="cd01658">
    <property type="entry name" value="Ribosomal_L30"/>
    <property type="match status" value="1"/>
</dbReference>
<dbReference type="InterPro" id="IPR005996">
    <property type="entry name" value="Ribosomal_uL30_bac-type"/>
</dbReference>
<dbReference type="InterPro" id="IPR036919">
    <property type="entry name" value="Ribo_uL30_ferredoxin-like_sf"/>
</dbReference>
<keyword evidence="7" id="KW-1185">Reference proteome</keyword>
<dbReference type="GO" id="GO:0006412">
    <property type="term" value="P:translation"/>
    <property type="evidence" value="ECO:0007669"/>
    <property type="project" value="InterPro"/>
</dbReference>
<dbReference type="GO" id="GO:0005739">
    <property type="term" value="C:mitochondrion"/>
    <property type="evidence" value="ECO:0007669"/>
    <property type="project" value="TreeGrafter"/>
</dbReference>
<reference evidence="6" key="1">
    <citation type="submission" date="2021-06" db="EMBL/GenBank/DDBJ databases">
        <authorList>
            <person name="Kallberg Y."/>
            <person name="Tangrot J."/>
            <person name="Rosling A."/>
        </authorList>
    </citation>
    <scope>NUCLEOTIDE SEQUENCE</scope>
    <source>
        <strain evidence="6">AZ414A</strain>
    </source>
</reference>
<dbReference type="Proteomes" id="UP000789706">
    <property type="component" value="Unassembled WGS sequence"/>
</dbReference>
<organism evidence="6 7">
    <name type="scientific">Diversispora eburnea</name>
    <dbReference type="NCBI Taxonomy" id="1213867"/>
    <lineage>
        <taxon>Eukaryota</taxon>
        <taxon>Fungi</taxon>
        <taxon>Fungi incertae sedis</taxon>
        <taxon>Mucoromycota</taxon>
        <taxon>Glomeromycotina</taxon>
        <taxon>Glomeromycetes</taxon>
        <taxon>Diversisporales</taxon>
        <taxon>Diversisporaceae</taxon>
        <taxon>Diversispora</taxon>
    </lineage>
</organism>
<evidence type="ECO:0000313" key="7">
    <source>
        <dbReference type="Proteomes" id="UP000789706"/>
    </source>
</evidence>
<dbReference type="PANTHER" id="PTHR15892">
    <property type="entry name" value="MITOCHONDRIAL RIBOSOMAL PROTEIN L30"/>
    <property type="match status" value="1"/>
</dbReference>
<dbReference type="SUPFAM" id="SSF55129">
    <property type="entry name" value="Ribosomal protein L30p/L7e"/>
    <property type="match status" value="1"/>
</dbReference>
<dbReference type="AlphaFoldDB" id="A0A9N8YNE2"/>
<keyword evidence="2" id="KW-0689">Ribosomal protein</keyword>
<dbReference type="PANTHER" id="PTHR15892:SF2">
    <property type="entry name" value="LARGE RIBOSOMAL SUBUNIT PROTEIN UL30M"/>
    <property type="match status" value="1"/>
</dbReference>
<dbReference type="EMBL" id="CAJVPK010000085">
    <property type="protein sequence ID" value="CAG8445479.1"/>
    <property type="molecule type" value="Genomic_DNA"/>
</dbReference>
<dbReference type="GO" id="GO:0015934">
    <property type="term" value="C:large ribosomal subunit"/>
    <property type="evidence" value="ECO:0007669"/>
    <property type="project" value="InterPro"/>
</dbReference>